<evidence type="ECO:0000256" key="1">
    <source>
        <dbReference type="SAM" id="MobiDB-lite"/>
    </source>
</evidence>
<dbReference type="AlphaFoldDB" id="E7N3C4"/>
<dbReference type="Pfam" id="PF04465">
    <property type="entry name" value="DUF499"/>
    <property type="match status" value="1"/>
</dbReference>
<dbReference type="InterPro" id="IPR041650">
    <property type="entry name" value="HEPN_Swt1"/>
</dbReference>
<proteinExistence type="predicted"/>
<dbReference type="Proteomes" id="UP000004633">
    <property type="component" value="Unassembled WGS sequence"/>
</dbReference>
<dbReference type="InterPro" id="IPR007555">
    <property type="entry name" value="DUF499"/>
</dbReference>
<dbReference type="RefSeq" id="WP_009350157.1">
    <property type="nucleotide sequence ID" value="NZ_GL638141.1"/>
</dbReference>
<accession>E7N3C4</accession>
<dbReference type="STRING" id="749551.HMPREF9555_01499"/>
<dbReference type="EMBL" id="AECV01000028">
    <property type="protein sequence ID" value="EFW29322.1"/>
    <property type="molecule type" value="Genomic_DNA"/>
</dbReference>
<sequence length="1142" mass="125725">MGSNHEKVRQGERILLFALSDYVCKELKQTYGADWWEDGVLDILYDDQKRSLPLSGDWGTLVDSLDMALALLLFDLHWSDIFSRKLPVSNRTWVKELKGVRNDLAHLGGKDFTDDDTWRALDTMARLCASIDADSAEEIREILRELRYGSAAGSMNGTAAVSAPKTAAPNTSGILQSVPLSSLPSWRDVIKPHPDVAAGRYKNAEFAADLAQVARGEGSFEYRDPVEFFARTYVTEGMAGLLMQALRRIGGKDGEPVIQLKTAFGGGKTHSMLALYHMLRGVVPLDKIPAVRPVLARAGLSTLPKANVAVLVGTAIDPTRVQRPPHMPGLMIHTLWGEMAAQLAASAGNPKLYDYVKEADKKGVSPGSEALKNLFDAAGPCLILMDELVAYAKKIYHVDGLPAGSFDNFISFIQEVTEAARASENSLVVASIPESEIEIGGAAGQAALESIAHTFGRMEAIWKPVTANEGFEVVRRRLFLDCEDTDARDRVCAAFSEMYHANQDVFPVEARELEYRERMISCYPIHPEVFDRLYEDWATLERFQRTRGVLRLMAAVIHELWMGSDAGLLILPGSLPMDIPSVRDELTRYLSDGWNALVDSEVDGKKATPYKKDQENARLGKFLAARRVARTIMLGSAPSVRAQSVRGIESARISLGVVQPGENISVFKDALSTLETSLSYLYTNPSRSRYWYDTRPTLRKTVTDRASQIADADVVREIEMRLRKCKKESPFAGLHICPASSLDVPDEQAARLVLLRPTETHTVNKADSAAMTAAVDVLNNRGSNTPRIYRNMLLFVAADAGLMNDLQQDVRLYLAWQSIQNDRESLNLDAAQNRETENSLRAAHDTVDAHLRAAYCWLLIPYVDKTADVKTVQWEVPRIGGDESIVTKAAKKALADEAVIPRWAPMLLKMELDSLLWASSDHLPVKTLWEQLCTYCYLPRLAAEEVLMQAIREGVNSDQYFALAAGFDGTRYIDLKLNCSVSHVDKSALLVKMAVAQKQLAEDAAKCQAEMDAAVSGRDHTVAPYGGNGQGDMPDGSADTAHGSVADGTSPYGRPIPAASAPAPAKKRRFFLSAALDTTRINRDVQNYVEEIIRHLTSEDGTRVTISLEVEAESDNGFSPQTIRTVSENARTLGAKDAGFEE</sequence>
<reference evidence="3 4" key="1">
    <citation type="submission" date="2010-08" db="EMBL/GenBank/DDBJ databases">
        <authorList>
            <person name="Weinstock G."/>
            <person name="Sodergren E."/>
            <person name="Clifton S."/>
            <person name="Fulton L."/>
            <person name="Fulton B."/>
            <person name="Courtney L."/>
            <person name="Fronick C."/>
            <person name="Harrison M."/>
            <person name="Strong C."/>
            <person name="Farmer C."/>
            <person name="Delahaunty K."/>
            <person name="Markovic C."/>
            <person name="Hall O."/>
            <person name="Minx P."/>
            <person name="Tomlinson C."/>
            <person name="Mitreva M."/>
            <person name="Hou S."/>
            <person name="Chen J."/>
            <person name="Wollam A."/>
            <person name="Pepin K.H."/>
            <person name="Johnson M."/>
            <person name="Bhonagiri V."/>
            <person name="Zhang X."/>
            <person name="Suruliraj S."/>
            <person name="Warren W."/>
            <person name="Chinwalla A."/>
            <person name="Mardis E.R."/>
            <person name="Wilson R.K."/>
        </authorList>
    </citation>
    <scope>NUCLEOTIDE SEQUENCE [LARGE SCALE GENOMIC DNA]</scope>
    <source>
        <strain evidence="3 4">F0399</strain>
    </source>
</reference>
<keyword evidence="4" id="KW-1185">Reference proteome</keyword>
<gene>
    <name evidence="3" type="ORF">HMPREF9555_01499</name>
</gene>
<organism evidence="3 4">
    <name type="scientific">Selenomonas artemidis F0399</name>
    <dbReference type="NCBI Taxonomy" id="749551"/>
    <lineage>
        <taxon>Bacteria</taxon>
        <taxon>Bacillati</taxon>
        <taxon>Bacillota</taxon>
        <taxon>Negativicutes</taxon>
        <taxon>Selenomonadales</taxon>
        <taxon>Selenomonadaceae</taxon>
        <taxon>Selenomonas</taxon>
    </lineage>
</organism>
<comment type="caution">
    <text evidence="3">The sequence shown here is derived from an EMBL/GenBank/DDBJ whole genome shotgun (WGS) entry which is preliminary data.</text>
</comment>
<evidence type="ECO:0000259" key="2">
    <source>
        <dbReference type="Pfam" id="PF18731"/>
    </source>
</evidence>
<feature type="domain" description="Swt1-like HEPN" evidence="2">
    <location>
        <begin position="14"/>
        <end position="132"/>
    </location>
</feature>
<feature type="region of interest" description="Disordered" evidence="1">
    <location>
        <begin position="1026"/>
        <end position="1050"/>
    </location>
</feature>
<dbReference type="HOGENOM" id="CLU_010124_0_0_9"/>
<name>E7N3C4_9FIRM</name>
<protein>
    <recommendedName>
        <fullName evidence="2">Swt1-like HEPN domain-containing protein</fullName>
    </recommendedName>
</protein>
<evidence type="ECO:0000313" key="4">
    <source>
        <dbReference type="Proteomes" id="UP000004633"/>
    </source>
</evidence>
<evidence type="ECO:0000313" key="3">
    <source>
        <dbReference type="EMBL" id="EFW29322.1"/>
    </source>
</evidence>
<dbReference type="Pfam" id="PF18731">
    <property type="entry name" value="HEPN_Swt1"/>
    <property type="match status" value="1"/>
</dbReference>